<name>A0A9N9AKR4_9GLOM</name>
<proteinExistence type="predicted"/>
<reference evidence="1" key="1">
    <citation type="submission" date="2021-06" db="EMBL/GenBank/DDBJ databases">
        <authorList>
            <person name="Kallberg Y."/>
            <person name="Tangrot J."/>
            <person name="Rosling A."/>
        </authorList>
    </citation>
    <scope>NUCLEOTIDE SEQUENCE</scope>
    <source>
        <strain evidence="1">IA702</strain>
    </source>
</reference>
<accession>A0A9N9AKR4</accession>
<dbReference type="EMBL" id="CAJVPJ010000503">
    <property type="protein sequence ID" value="CAG8531550.1"/>
    <property type="molecule type" value="Genomic_DNA"/>
</dbReference>
<organism evidence="1 2">
    <name type="scientific">Paraglomus occultum</name>
    <dbReference type="NCBI Taxonomy" id="144539"/>
    <lineage>
        <taxon>Eukaryota</taxon>
        <taxon>Fungi</taxon>
        <taxon>Fungi incertae sedis</taxon>
        <taxon>Mucoromycota</taxon>
        <taxon>Glomeromycotina</taxon>
        <taxon>Glomeromycetes</taxon>
        <taxon>Paraglomerales</taxon>
        <taxon>Paraglomeraceae</taxon>
        <taxon>Paraglomus</taxon>
    </lineage>
</organism>
<keyword evidence="2" id="KW-1185">Reference proteome</keyword>
<evidence type="ECO:0000313" key="2">
    <source>
        <dbReference type="Proteomes" id="UP000789572"/>
    </source>
</evidence>
<sequence length="575" mass="65764">MASSLDELQEPRLKSTKHFEHLCTSAMRDIHEFFKLRKASLWSLQSFIAYVVEQGDYNHSFEQILLVFEHSLELINELHNSPLPIRAHAVAYVAWLQTLPGQGLIQGCRRFFEAQKLRKQSNVLEEAVETARSKSLNDNAKQTPFGEFGSAKANIEFDMLVNYVYFRTLNFFMFDSYYQDACIVCAFGKTSEELEKEIGVELAQKVLAVRDINPAVWTPELEKYLDSTLVKTYEDFKMALQEPFVDDNNRFRLYCEKVLLDFYHLTDINRSLNRKISERKYIVYHIGPLFKYYEATFGTVEFDWVESHERATKITKSADSSGIVLVDAKGTRTSDDKEIWHLEVAGPPWNPTTRHTVDDSKKMLRTDIFNLVAILLDHLDSDIKLATKIKVFCVQAISTRLTLYATNMCMDGRFLVTELATVIIPFSFNARVQYKSVLRMMGILHDEFEKQEKLLEEMNRHVLRFEGSTVRQVLNVPKGMQNIPAEKTLDESLASTGLPSGWQAETWWPTCTSRRFTVRMAGKVILLAPLPIDRQDGRPIGRHCFKEVTVEMAGDGLLVALPAASAVKMAGKTCG</sequence>
<dbReference type="OrthoDB" id="2311372at2759"/>
<protein>
    <submittedName>
        <fullName evidence="1">8009_t:CDS:1</fullName>
    </submittedName>
</protein>
<evidence type="ECO:0000313" key="1">
    <source>
        <dbReference type="EMBL" id="CAG8531550.1"/>
    </source>
</evidence>
<dbReference type="Proteomes" id="UP000789572">
    <property type="component" value="Unassembled WGS sequence"/>
</dbReference>
<comment type="caution">
    <text evidence="1">The sequence shown here is derived from an EMBL/GenBank/DDBJ whole genome shotgun (WGS) entry which is preliminary data.</text>
</comment>
<gene>
    <name evidence="1" type="ORF">POCULU_LOCUS4085</name>
</gene>
<dbReference type="AlphaFoldDB" id="A0A9N9AKR4"/>